<sequence>MTLDSTTLFTREYQLQTMMGPSCLRILDELLARVDLPPGARVLDLGCGMGLTSMALAKGYGCTVTAADLWIPAEDNARRFAEAGLADRVTAVHCEARALPFEPESFDAVVSIDAWHYFAADSAYLSAHLLPLLRPGGFLVVGIPGLRRPFERIPDDLRPYWVDGMNFCTLSWWRELWLQCTGLTVRHAFDMRCHEQAWNEWLESDNEHAKTDVVMMDMEGGRYFATHGLIGEKLAW</sequence>
<dbReference type="PANTHER" id="PTHR43464">
    <property type="entry name" value="METHYLTRANSFERASE"/>
    <property type="match status" value="1"/>
</dbReference>
<keyword evidence="1" id="KW-0489">Methyltransferase</keyword>
<proteinExistence type="predicted"/>
<gene>
    <name evidence="5" type="ORF">SAMN04488082_102311</name>
</gene>
<keyword evidence="3" id="KW-0949">S-adenosyl-L-methionine</keyword>
<protein>
    <submittedName>
        <fullName evidence="5">Cyclopropane fatty-acyl-phospholipid synthase</fullName>
    </submittedName>
</protein>
<evidence type="ECO:0000313" key="5">
    <source>
        <dbReference type="EMBL" id="SFJ32544.1"/>
    </source>
</evidence>
<organism evidence="5 6">
    <name type="scientific">Desulfomicrobium apsheronum</name>
    <dbReference type="NCBI Taxonomy" id="52560"/>
    <lineage>
        <taxon>Bacteria</taxon>
        <taxon>Pseudomonadati</taxon>
        <taxon>Thermodesulfobacteriota</taxon>
        <taxon>Desulfovibrionia</taxon>
        <taxon>Desulfovibrionales</taxon>
        <taxon>Desulfomicrobiaceae</taxon>
        <taxon>Desulfomicrobium</taxon>
    </lineage>
</organism>
<reference evidence="6" key="1">
    <citation type="submission" date="2016-10" db="EMBL/GenBank/DDBJ databases">
        <authorList>
            <person name="Varghese N."/>
            <person name="Submissions S."/>
        </authorList>
    </citation>
    <scope>NUCLEOTIDE SEQUENCE [LARGE SCALE GENOMIC DNA]</scope>
    <source>
        <strain evidence="6">DSM 5918</strain>
    </source>
</reference>
<evidence type="ECO:0000259" key="4">
    <source>
        <dbReference type="Pfam" id="PF13649"/>
    </source>
</evidence>
<dbReference type="InterPro" id="IPR029063">
    <property type="entry name" value="SAM-dependent_MTases_sf"/>
</dbReference>
<keyword evidence="6" id="KW-1185">Reference proteome</keyword>
<dbReference type="GO" id="GO:0008168">
    <property type="term" value="F:methyltransferase activity"/>
    <property type="evidence" value="ECO:0007669"/>
    <property type="project" value="UniProtKB-KW"/>
</dbReference>
<dbReference type="AlphaFoldDB" id="A0A1I3QE68"/>
<name>A0A1I3QE68_9BACT</name>
<dbReference type="Pfam" id="PF13649">
    <property type="entry name" value="Methyltransf_25"/>
    <property type="match status" value="1"/>
</dbReference>
<dbReference type="EMBL" id="FORX01000002">
    <property type="protein sequence ID" value="SFJ32544.1"/>
    <property type="molecule type" value="Genomic_DNA"/>
</dbReference>
<feature type="domain" description="Methyltransferase" evidence="4">
    <location>
        <begin position="42"/>
        <end position="137"/>
    </location>
</feature>
<dbReference type="PANTHER" id="PTHR43464:SF19">
    <property type="entry name" value="UBIQUINONE BIOSYNTHESIS O-METHYLTRANSFERASE, MITOCHONDRIAL"/>
    <property type="match status" value="1"/>
</dbReference>
<dbReference type="CDD" id="cd02440">
    <property type="entry name" value="AdoMet_MTases"/>
    <property type="match status" value="1"/>
</dbReference>
<keyword evidence="2" id="KW-0808">Transferase</keyword>
<evidence type="ECO:0000313" key="6">
    <source>
        <dbReference type="Proteomes" id="UP000198635"/>
    </source>
</evidence>
<dbReference type="STRING" id="52560.SAMN04488082_102311"/>
<evidence type="ECO:0000256" key="2">
    <source>
        <dbReference type="ARBA" id="ARBA00022679"/>
    </source>
</evidence>
<dbReference type="SUPFAM" id="SSF53335">
    <property type="entry name" value="S-adenosyl-L-methionine-dependent methyltransferases"/>
    <property type="match status" value="1"/>
</dbReference>
<dbReference type="OrthoDB" id="9811000at2"/>
<accession>A0A1I3QE68</accession>
<dbReference type="GO" id="GO:0032259">
    <property type="term" value="P:methylation"/>
    <property type="evidence" value="ECO:0007669"/>
    <property type="project" value="UniProtKB-KW"/>
</dbReference>
<dbReference type="Gene3D" id="3.40.50.150">
    <property type="entry name" value="Vaccinia Virus protein VP39"/>
    <property type="match status" value="1"/>
</dbReference>
<evidence type="ECO:0000256" key="1">
    <source>
        <dbReference type="ARBA" id="ARBA00022603"/>
    </source>
</evidence>
<dbReference type="Proteomes" id="UP000198635">
    <property type="component" value="Unassembled WGS sequence"/>
</dbReference>
<dbReference type="RefSeq" id="WP_092372766.1">
    <property type="nucleotide sequence ID" value="NZ_FORX01000002.1"/>
</dbReference>
<evidence type="ECO:0000256" key="3">
    <source>
        <dbReference type="ARBA" id="ARBA00022691"/>
    </source>
</evidence>
<dbReference type="InterPro" id="IPR041698">
    <property type="entry name" value="Methyltransf_25"/>
</dbReference>